<evidence type="ECO:0000313" key="2">
    <source>
        <dbReference type="Proteomes" id="UP000032304"/>
    </source>
</evidence>
<evidence type="ECO:0000313" key="1">
    <source>
        <dbReference type="EMBL" id="KJB59863.1"/>
    </source>
</evidence>
<proteinExistence type="predicted"/>
<organism evidence="1 2">
    <name type="scientific">Gossypium raimondii</name>
    <name type="common">Peruvian cotton</name>
    <name type="synonym">Gossypium klotzschianum subsp. raimondii</name>
    <dbReference type="NCBI Taxonomy" id="29730"/>
    <lineage>
        <taxon>Eukaryota</taxon>
        <taxon>Viridiplantae</taxon>
        <taxon>Streptophyta</taxon>
        <taxon>Embryophyta</taxon>
        <taxon>Tracheophyta</taxon>
        <taxon>Spermatophyta</taxon>
        <taxon>Magnoliopsida</taxon>
        <taxon>eudicotyledons</taxon>
        <taxon>Gunneridae</taxon>
        <taxon>Pentapetalae</taxon>
        <taxon>rosids</taxon>
        <taxon>malvids</taxon>
        <taxon>Malvales</taxon>
        <taxon>Malvaceae</taxon>
        <taxon>Malvoideae</taxon>
        <taxon>Gossypium</taxon>
    </lineage>
</organism>
<accession>A0A0D2S9C9</accession>
<dbReference type="PANTHER" id="PTHR33526">
    <property type="entry name" value="OS07G0123800 PROTEIN"/>
    <property type="match status" value="1"/>
</dbReference>
<reference evidence="1 2" key="1">
    <citation type="journal article" date="2012" name="Nature">
        <title>Repeated polyploidization of Gossypium genomes and the evolution of spinnable cotton fibres.</title>
        <authorList>
            <person name="Paterson A.H."/>
            <person name="Wendel J.F."/>
            <person name="Gundlach H."/>
            <person name="Guo H."/>
            <person name="Jenkins J."/>
            <person name="Jin D."/>
            <person name="Llewellyn D."/>
            <person name="Showmaker K.C."/>
            <person name="Shu S."/>
            <person name="Udall J."/>
            <person name="Yoo M.J."/>
            <person name="Byers R."/>
            <person name="Chen W."/>
            <person name="Doron-Faigenboim A."/>
            <person name="Duke M.V."/>
            <person name="Gong L."/>
            <person name="Grimwood J."/>
            <person name="Grover C."/>
            <person name="Grupp K."/>
            <person name="Hu G."/>
            <person name="Lee T.H."/>
            <person name="Li J."/>
            <person name="Lin L."/>
            <person name="Liu T."/>
            <person name="Marler B.S."/>
            <person name="Page J.T."/>
            <person name="Roberts A.W."/>
            <person name="Romanel E."/>
            <person name="Sanders W.S."/>
            <person name="Szadkowski E."/>
            <person name="Tan X."/>
            <person name="Tang H."/>
            <person name="Xu C."/>
            <person name="Wang J."/>
            <person name="Wang Z."/>
            <person name="Zhang D."/>
            <person name="Zhang L."/>
            <person name="Ashrafi H."/>
            <person name="Bedon F."/>
            <person name="Bowers J.E."/>
            <person name="Brubaker C.L."/>
            <person name="Chee P.W."/>
            <person name="Das S."/>
            <person name="Gingle A.R."/>
            <person name="Haigler C.H."/>
            <person name="Harker D."/>
            <person name="Hoffmann L.V."/>
            <person name="Hovav R."/>
            <person name="Jones D.C."/>
            <person name="Lemke C."/>
            <person name="Mansoor S."/>
            <person name="ur Rahman M."/>
            <person name="Rainville L.N."/>
            <person name="Rambani A."/>
            <person name="Reddy U.K."/>
            <person name="Rong J.K."/>
            <person name="Saranga Y."/>
            <person name="Scheffler B.E."/>
            <person name="Scheffler J.A."/>
            <person name="Stelly D.M."/>
            <person name="Triplett B.A."/>
            <person name="Van Deynze A."/>
            <person name="Vaslin M.F."/>
            <person name="Waghmare V.N."/>
            <person name="Walford S.A."/>
            <person name="Wright R.J."/>
            <person name="Zaki E.A."/>
            <person name="Zhang T."/>
            <person name="Dennis E.S."/>
            <person name="Mayer K.F."/>
            <person name="Peterson D.G."/>
            <person name="Rokhsar D.S."/>
            <person name="Wang X."/>
            <person name="Schmutz J."/>
        </authorList>
    </citation>
    <scope>NUCLEOTIDE SEQUENCE [LARGE SCALE GENOMIC DNA]</scope>
</reference>
<sequence>MKSKGHNRKPGTRNKFIRYLKVPFKALGKARDFYVRSLTSCASRIGHGHCPSHFPVEYYELPRSFCESSSPMRNVNKDDDITELIRAASVRSSSYGNEMDMFSPKQLRLKMRSRGLPKNMGRIDEGKPCLFEDNDVVFELKRKCRIKSQHQQPMSEYKRKV</sequence>
<keyword evidence="2" id="KW-1185">Reference proteome</keyword>
<dbReference type="PANTHER" id="PTHR33526:SF13">
    <property type="entry name" value="TYROSINE-PROTEIN PHOSPHATASE 3-LIKE"/>
    <property type="match status" value="1"/>
</dbReference>
<dbReference type="InterPro" id="IPR016972">
    <property type="entry name" value="UCP031279"/>
</dbReference>
<protein>
    <submittedName>
        <fullName evidence="1">Uncharacterized protein</fullName>
    </submittedName>
</protein>
<dbReference type="KEGG" id="gra:105770365"/>
<dbReference type="PIRSF" id="PIRSF031279">
    <property type="entry name" value="UCP031279"/>
    <property type="match status" value="1"/>
</dbReference>
<gene>
    <name evidence="1" type="ORF">B456_009G277300</name>
</gene>
<dbReference type="EMBL" id="CM001748">
    <property type="protein sequence ID" value="KJB59863.1"/>
    <property type="molecule type" value="Genomic_DNA"/>
</dbReference>
<dbReference type="AlphaFoldDB" id="A0A0D2S9C9"/>
<dbReference type="OMA" id="GHNRKPG"/>
<name>A0A0D2S9C9_GOSRA</name>
<dbReference type="OrthoDB" id="1679543at2759"/>
<dbReference type="Gramene" id="KJB59863">
    <property type="protein sequence ID" value="KJB59863"/>
    <property type="gene ID" value="B456_009G277300"/>
</dbReference>
<dbReference type="STRING" id="29730.A0A0D2S9C9"/>
<dbReference type="Proteomes" id="UP000032304">
    <property type="component" value="Chromosome 9"/>
</dbReference>